<evidence type="ECO:0000256" key="3">
    <source>
        <dbReference type="ARBA" id="ARBA00023082"/>
    </source>
</evidence>
<evidence type="ECO:0000259" key="5">
    <source>
        <dbReference type="Pfam" id="PF04542"/>
    </source>
</evidence>
<sequence>MPDLETVWREEWGRLLALLLAQTRRLDLAEDALADAFEAAARRWPIDGPPESPAAWLVTVARRRIVDRQRAEAIAARKMPLIAVEEQQRESTVSDDGHDLLRLVLLAAHPALAPEAGAALTLRLVLGVATADIARLFLVSEPTMAARLTRARKKVVAAGVPFAIPEPEVLASRLDTVALVAYLAFTAGYAPGSGPDVVRIDLAGEAIRLVELVRTNDVAAERNPALVGLHALMVLQHSRRFARTSADGSLVLLDDQDRRLWRFDEIDRALHLMTPLIGRSSTLSAVAQSFLLQAMIAAVHATAPTAADTDWVRIAALYAELEALTGSPVVRLNRAVAVAQAQGPAVGLGILDGLDDELGGSHRLPAVRAELLARAGRSEEALTAYSLAIERCDNAPERAALLKRVQAFGSCHVDPGSGPIPVDVASATQFPGS</sequence>
<proteinExistence type="inferred from homology"/>
<dbReference type="Pfam" id="PF04542">
    <property type="entry name" value="Sigma70_r2"/>
    <property type="match status" value="1"/>
</dbReference>
<feature type="domain" description="RNA polymerase sigma-70 region 2" evidence="5">
    <location>
        <begin position="14"/>
        <end position="72"/>
    </location>
</feature>
<comment type="similarity">
    <text evidence="1">Belongs to the sigma-70 factor family. ECF subfamily.</text>
</comment>
<dbReference type="PANTHER" id="PTHR47756:SF2">
    <property type="entry name" value="BLL6612 PROTEIN"/>
    <property type="match status" value="1"/>
</dbReference>
<dbReference type="PANTHER" id="PTHR47756">
    <property type="entry name" value="BLL6612 PROTEIN-RELATED"/>
    <property type="match status" value="1"/>
</dbReference>
<dbReference type="AlphaFoldDB" id="A0A561E7B2"/>
<feature type="domain" description="DUF6596" evidence="7">
    <location>
        <begin position="173"/>
        <end position="273"/>
    </location>
</feature>
<evidence type="ECO:0000256" key="4">
    <source>
        <dbReference type="ARBA" id="ARBA00023163"/>
    </source>
</evidence>
<dbReference type="InterPro" id="IPR013325">
    <property type="entry name" value="RNA_pol_sigma_r2"/>
</dbReference>
<name>A0A561E7B2_9MICO</name>
<gene>
    <name evidence="8" type="ORF">BKA23_0261</name>
</gene>
<dbReference type="Proteomes" id="UP000318297">
    <property type="component" value="Unassembled WGS sequence"/>
</dbReference>
<dbReference type="Pfam" id="PF20239">
    <property type="entry name" value="DUF6596"/>
    <property type="match status" value="1"/>
</dbReference>
<dbReference type="SUPFAM" id="SSF88946">
    <property type="entry name" value="Sigma2 domain of RNA polymerase sigma factors"/>
    <property type="match status" value="1"/>
</dbReference>
<evidence type="ECO:0000256" key="1">
    <source>
        <dbReference type="ARBA" id="ARBA00010641"/>
    </source>
</evidence>
<evidence type="ECO:0000313" key="8">
    <source>
        <dbReference type="EMBL" id="TWE11492.1"/>
    </source>
</evidence>
<dbReference type="GO" id="GO:0006352">
    <property type="term" value="P:DNA-templated transcription initiation"/>
    <property type="evidence" value="ECO:0007669"/>
    <property type="project" value="InterPro"/>
</dbReference>
<dbReference type="Pfam" id="PF08281">
    <property type="entry name" value="Sigma70_r4_2"/>
    <property type="match status" value="1"/>
</dbReference>
<dbReference type="GO" id="GO:0003677">
    <property type="term" value="F:DNA binding"/>
    <property type="evidence" value="ECO:0007669"/>
    <property type="project" value="InterPro"/>
</dbReference>
<dbReference type="InterPro" id="IPR046531">
    <property type="entry name" value="DUF6596"/>
</dbReference>
<evidence type="ECO:0000259" key="7">
    <source>
        <dbReference type="Pfam" id="PF20239"/>
    </source>
</evidence>
<keyword evidence="3" id="KW-0731">Sigma factor</keyword>
<dbReference type="InterPro" id="IPR007627">
    <property type="entry name" value="RNA_pol_sigma70_r2"/>
</dbReference>
<keyword evidence="2" id="KW-0805">Transcription regulation</keyword>
<dbReference type="EMBL" id="VIVQ01000001">
    <property type="protein sequence ID" value="TWE11492.1"/>
    <property type="molecule type" value="Genomic_DNA"/>
</dbReference>
<dbReference type="OrthoDB" id="9780299at2"/>
<protein>
    <submittedName>
        <fullName evidence="8">RNA polymerase sigma-70 factor (ECF subfamily)</fullName>
    </submittedName>
</protein>
<keyword evidence="9" id="KW-1185">Reference proteome</keyword>
<keyword evidence="4" id="KW-0804">Transcription</keyword>
<dbReference type="SUPFAM" id="SSF88659">
    <property type="entry name" value="Sigma3 and sigma4 domains of RNA polymerase sigma factors"/>
    <property type="match status" value="1"/>
</dbReference>
<dbReference type="GO" id="GO:0016987">
    <property type="term" value="F:sigma factor activity"/>
    <property type="evidence" value="ECO:0007669"/>
    <property type="project" value="UniProtKB-KW"/>
</dbReference>
<evidence type="ECO:0000256" key="2">
    <source>
        <dbReference type="ARBA" id="ARBA00023015"/>
    </source>
</evidence>
<reference evidence="8 9" key="1">
    <citation type="submission" date="2019-06" db="EMBL/GenBank/DDBJ databases">
        <title>Sequencing the genomes of 1000 actinobacteria strains.</title>
        <authorList>
            <person name="Klenk H.-P."/>
        </authorList>
    </citation>
    <scope>NUCLEOTIDE SEQUENCE [LARGE SCALE GENOMIC DNA]</scope>
    <source>
        <strain evidence="8 9">DSM 19560</strain>
    </source>
</reference>
<dbReference type="InterPro" id="IPR013249">
    <property type="entry name" value="RNA_pol_sigma70_r4_t2"/>
</dbReference>
<feature type="domain" description="RNA polymerase sigma factor 70 region 4 type 2" evidence="6">
    <location>
        <begin position="104"/>
        <end position="154"/>
    </location>
</feature>
<dbReference type="InterPro" id="IPR013324">
    <property type="entry name" value="RNA_pol_sigma_r3/r4-like"/>
</dbReference>
<evidence type="ECO:0000313" key="9">
    <source>
        <dbReference type="Proteomes" id="UP000318297"/>
    </source>
</evidence>
<accession>A0A561E7B2</accession>
<organism evidence="8 9">
    <name type="scientific">Rudaeicoccus suwonensis</name>
    <dbReference type="NCBI Taxonomy" id="657409"/>
    <lineage>
        <taxon>Bacteria</taxon>
        <taxon>Bacillati</taxon>
        <taxon>Actinomycetota</taxon>
        <taxon>Actinomycetes</taxon>
        <taxon>Micrococcales</taxon>
        <taxon>Dermacoccaceae</taxon>
        <taxon>Rudaeicoccus</taxon>
    </lineage>
</organism>
<dbReference type="RefSeq" id="WP_145224800.1">
    <property type="nucleotide sequence ID" value="NZ_VIVQ01000001.1"/>
</dbReference>
<comment type="caution">
    <text evidence="8">The sequence shown here is derived from an EMBL/GenBank/DDBJ whole genome shotgun (WGS) entry which is preliminary data.</text>
</comment>
<dbReference type="Gene3D" id="1.10.1740.10">
    <property type="match status" value="1"/>
</dbReference>
<evidence type="ECO:0000259" key="6">
    <source>
        <dbReference type="Pfam" id="PF08281"/>
    </source>
</evidence>